<dbReference type="Proteomes" id="UP000037035">
    <property type="component" value="Unassembled WGS sequence"/>
</dbReference>
<name>A0A0L6U651_9BASI</name>
<keyword evidence="2" id="KW-1133">Transmembrane helix</keyword>
<keyword evidence="2" id="KW-0472">Membrane</keyword>
<evidence type="ECO:0000256" key="2">
    <source>
        <dbReference type="SAM" id="Phobius"/>
    </source>
</evidence>
<comment type="caution">
    <text evidence="3">The sequence shown here is derived from an EMBL/GenBank/DDBJ whole genome shotgun (WGS) entry which is preliminary data.</text>
</comment>
<evidence type="ECO:0000313" key="3">
    <source>
        <dbReference type="EMBL" id="KNZ43991.1"/>
    </source>
</evidence>
<keyword evidence="2" id="KW-0812">Transmembrane</keyword>
<dbReference type="EMBL" id="LAVV01015303">
    <property type="protein sequence ID" value="KNZ43991.1"/>
    <property type="molecule type" value="Genomic_DNA"/>
</dbReference>
<feature type="region of interest" description="Disordered" evidence="1">
    <location>
        <begin position="21"/>
        <end position="47"/>
    </location>
</feature>
<sequence length="386" mass="44627">MTGPKGVLMNSLPPRYYPRYATPTRSTQCNGHARKSQARARNRSGEKTRVTGVMSVQVLFNSMHILMVSMSRKIKGQSLKLGAMMTEVKMMRESLDRLLNSMEACYGQGLRIWDTPGKSQRGATSAAVVKYGCRFNECLQFLSYANNLCNLPLVTLNVSVTDINRYANSANSTMQKQTRDLVFFFFLKNYCIWLKKANTPNSEYHQVQRLNCFTFLIYERGGFQSMILISFKPNKVKPNFEDHLRPTKNTHFRRSAIQFNCRYLTKPFFSSLCFLSEIKFWSSLLHPIPDDVLVHFINFIRPSRQVLFTSILIICVYLFQYQFRHFKKFIHRGLQLHMMGYLVDPGLTWVTQRAGLAGKHMSSKRNPRSKGEARGMNETRGSRKHS</sequence>
<proteinExistence type="predicted"/>
<feature type="compositionally biased region" description="Basic and acidic residues" evidence="1">
    <location>
        <begin position="369"/>
        <end position="386"/>
    </location>
</feature>
<keyword evidence="4" id="KW-1185">Reference proteome</keyword>
<dbReference type="VEuPathDB" id="FungiDB:VP01_962g1"/>
<dbReference type="AlphaFoldDB" id="A0A0L6U651"/>
<reference evidence="3 4" key="1">
    <citation type="submission" date="2015-08" db="EMBL/GenBank/DDBJ databases">
        <title>Next Generation Sequencing and Analysis of the Genome of Puccinia sorghi L Schw, the Causal Agent of Maize Common Rust.</title>
        <authorList>
            <person name="Rochi L."/>
            <person name="Burguener G."/>
            <person name="Darino M."/>
            <person name="Turjanski A."/>
            <person name="Kreff E."/>
            <person name="Dieguez M.J."/>
            <person name="Sacco F."/>
        </authorList>
    </citation>
    <scope>NUCLEOTIDE SEQUENCE [LARGE SCALE GENOMIC DNA]</scope>
    <source>
        <strain evidence="3 4">RO10H11247</strain>
    </source>
</reference>
<protein>
    <submittedName>
        <fullName evidence="3">Uncharacterized protein</fullName>
    </submittedName>
</protein>
<organism evidence="3 4">
    <name type="scientific">Puccinia sorghi</name>
    <dbReference type="NCBI Taxonomy" id="27349"/>
    <lineage>
        <taxon>Eukaryota</taxon>
        <taxon>Fungi</taxon>
        <taxon>Dikarya</taxon>
        <taxon>Basidiomycota</taxon>
        <taxon>Pucciniomycotina</taxon>
        <taxon>Pucciniomycetes</taxon>
        <taxon>Pucciniales</taxon>
        <taxon>Pucciniaceae</taxon>
        <taxon>Puccinia</taxon>
    </lineage>
</organism>
<evidence type="ECO:0000256" key="1">
    <source>
        <dbReference type="SAM" id="MobiDB-lite"/>
    </source>
</evidence>
<feature type="compositionally biased region" description="Basic residues" evidence="1">
    <location>
        <begin position="32"/>
        <end position="42"/>
    </location>
</feature>
<accession>A0A0L6U651</accession>
<feature type="transmembrane region" description="Helical" evidence="2">
    <location>
        <begin position="306"/>
        <end position="323"/>
    </location>
</feature>
<feature type="region of interest" description="Disordered" evidence="1">
    <location>
        <begin position="358"/>
        <end position="386"/>
    </location>
</feature>
<evidence type="ECO:0000313" key="4">
    <source>
        <dbReference type="Proteomes" id="UP000037035"/>
    </source>
</evidence>
<gene>
    <name evidence="3" type="ORF">VP01_962g1</name>
</gene>